<dbReference type="InParanoid" id="C2KV07"/>
<dbReference type="EMBL" id="ACKX01000034">
    <property type="protein sequence ID" value="EEJ52390.1"/>
    <property type="molecule type" value="Genomic_DNA"/>
</dbReference>
<accession>C2KV07</accession>
<dbReference type="STRING" id="585501.HMPREF6123_0326"/>
<dbReference type="AlphaFoldDB" id="C2KV07"/>
<evidence type="ECO:0000313" key="2">
    <source>
        <dbReference type="Proteomes" id="UP000004121"/>
    </source>
</evidence>
<name>C2KV07_9FIRM</name>
<comment type="caution">
    <text evidence="1">The sequence shown here is derived from an EMBL/GenBank/DDBJ whole genome shotgun (WGS) entry which is preliminary data.</text>
</comment>
<gene>
    <name evidence="1" type="ORF">HMPREF6123_0326</name>
</gene>
<sequence>MQLRCGSTFIFPPGKHPYGSIGSMKMLFEKDQSFFRKPSLSFIYSSS</sequence>
<dbReference type="HOGENOM" id="CLU_3170961_0_0_9"/>
<evidence type="ECO:0000313" key="1">
    <source>
        <dbReference type="EMBL" id="EEJ52390.1"/>
    </source>
</evidence>
<proteinExistence type="predicted"/>
<keyword evidence="2" id="KW-1185">Reference proteome</keyword>
<dbReference type="Proteomes" id="UP000004121">
    <property type="component" value="Unassembled WGS sequence"/>
</dbReference>
<protein>
    <submittedName>
        <fullName evidence="1">Uncharacterized protein</fullName>
    </submittedName>
</protein>
<organism evidence="1 2">
    <name type="scientific">Oribacterium sinus F0268</name>
    <dbReference type="NCBI Taxonomy" id="585501"/>
    <lineage>
        <taxon>Bacteria</taxon>
        <taxon>Bacillati</taxon>
        <taxon>Bacillota</taxon>
        <taxon>Clostridia</taxon>
        <taxon>Lachnospirales</taxon>
        <taxon>Lachnospiraceae</taxon>
        <taxon>Oribacterium</taxon>
    </lineage>
</organism>
<reference evidence="1" key="1">
    <citation type="submission" date="2009-04" db="EMBL/GenBank/DDBJ databases">
        <authorList>
            <person name="Qin X."/>
            <person name="Bachman B."/>
            <person name="Battles P."/>
            <person name="Bell A."/>
            <person name="Bess C."/>
            <person name="Bickham C."/>
            <person name="Chaboub L."/>
            <person name="Chen D."/>
            <person name="Coyle M."/>
            <person name="Deiros D.R."/>
            <person name="Dinh H."/>
            <person name="Forbes L."/>
            <person name="Fowler G."/>
            <person name="Francisco L."/>
            <person name="Fu Q."/>
            <person name="Gubbala S."/>
            <person name="Hale W."/>
            <person name="Han Y."/>
            <person name="Hemphill L."/>
            <person name="Highlander S.K."/>
            <person name="Hirani K."/>
            <person name="Hogues M."/>
            <person name="Jackson L."/>
            <person name="Jakkamsetti A."/>
            <person name="Javaid M."/>
            <person name="Jiang H."/>
            <person name="Korchina V."/>
            <person name="Kovar C."/>
            <person name="Lara F."/>
            <person name="Lee S."/>
            <person name="Mata R."/>
            <person name="Mathew T."/>
            <person name="Moen C."/>
            <person name="Morales K."/>
            <person name="Munidasa M."/>
            <person name="Nazareth L."/>
            <person name="Ngo R."/>
            <person name="Nguyen L."/>
            <person name="Okwuonu G."/>
            <person name="Ongeri F."/>
            <person name="Patil S."/>
            <person name="Petrosino J."/>
            <person name="Pham C."/>
            <person name="Pham P."/>
            <person name="Pu L.-L."/>
            <person name="Puazo M."/>
            <person name="Raj R."/>
            <person name="Reid J."/>
            <person name="Rouhana J."/>
            <person name="Saada N."/>
            <person name="Shang Y."/>
            <person name="Simmons D."/>
            <person name="Thornton R."/>
            <person name="Warren J."/>
            <person name="Weissenberger G."/>
            <person name="Zhang J."/>
            <person name="Zhang L."/>
            <person name="Zhou C."/>
            <person name="Zhu D."/>
            <person name="Muzny D."/>
            <person name="Worley K."/>
            <person name="Gibbs R."/>
        </authorList>
    </citation>
    <scope>NUCLEOTIDE SEQUENCE [LARGE SCALE GENOMIC DNA]</scope>
    <source>
        <strain evidence="1">F0268</strain>
    </source>
</reference>